<proteinExistence type="predicted"/>
<reference evidence="1" key="1">
    <citation type="submission" date="2020-05" db="EMBL/GenBank/DDBJ databases">
        <authorList>
            <person name="Chiriac C."/>
            <person name="Salcher M."/>
            <person name="Ghai R."/>
            <person name="Kavagutti S V."/>
        </authorList>
    </citation>
    <scope>NUCLEOTIDE SEQUENCE</scope>
</reference>
<gene>
    <name evidence="1" type="ORF">UFOVP1365_46</name>
</gene>
<name>A0A6J5S458_9CAUD</name>
<protein>
    <submittedName>
        <fullName evidence="1">Uncharacterized protein</fullName>
    </submittedName>
</protein>
<accession>A0A6J5S458</accession>
<evidence type="ECO:0000313" key="1">
    <source>
        <dbReference type="EMBL" id="CAB4203055.1"/>
    </source>
</evidence>
<sequence length="57" mass="6711">MITIYVVCGEAGEYELRNKWNKRAFLSKDKAEEYRSQLAHGKITPEYSIEELDLDEE</sequence>
<dbReference type="EMBL" id="LR797316">
    <property type="protein sequence ID" value="CAB4203055.1"/>
    <property type="molecule type" value="Genomic_DNA"/>
</dbReference>
<organism evidence="1">
    <name type="scientific">uncultured Caudovirales phage</name>
    <dbReference type="NCBI Taxonomy" id="2100421"/>
    <lineage>
        <taxon>Viruses</taxon>
        <taxon>Duplodnaviria</taxon>
        <taxon>Heunggongvirae</taxon>
        <taxon>Uroviricota</taxon>
        <taxon>Caudoviricetes</taxon>
        <taxon>Peduoviridae</taxon>
        <taxon>Maltschvirus</taxon>
        <taxon>Maltschvirus maltsch</taxon>
    </lineage>
</organism>